<gene>
    <name evidence="2" type="ORF">CSV91_01305</name>
</gene>
<organism evidence="2 3">
    <name type="scientific">Collinsella aerofaciens</name>
    <dbReference type="NCBI Taxonomy" id="74426"/>
    <lineage>
        <taxon>Bacteria</taxon>
        <taxon>Bacillati</taxon>
        <taxon>Actinomycetota</taxon>
        <taxon>Coriobacteriia</taxon>
        <taxon>Coriobacteriales</taxon>
        <taxon>Coriobacteriaceae</taxon>
        <taxon>Collinsella</taxon>
    </lineage>
</organism>
<feature type="transmembrane region" description="Helical" evidence="1">
    <location>
        <begin position="51"/>
        <end position="81"/>
    </location>
</feature>
<protein>
    <submittedName>
        <fullName evidence="2">Uncharacterized protein</fullName>
    </submittedName>
</protein>
<proteinExistence type="predicted"/>
<evidence type="ECO:0000313" key="3">
    <source>
        <dbReference type="Proteomes" id="UP000225608"/>
    </source>
</evidence>
<sequence>MLLLPVIAVSIGVMFVLAGLAAAALVLLIVAIGVTIWLCRNREQRRADGKTTVGWVVFLIIAYPLSASYLVFFVLLMISAFTGESVTVG</sequence>
<accession>A0A2D1TVA3</accession>
<keyword evidence="1" id="KW-0812">Transmembrane</keyword>
<dbReference type="Proteomes" id="UP000225608">
    <property type="component" value="Chromosome"/>
</dbReference>
<evidence type="ECO:0000313" key="2">
    <source>
        <dbReference type="EMBL" id="ATP53291.1"/>
    </source>
</evidence>
<dbReference type="KEGG" id="caer:CSV91_01305"/>
<feature type="transmembrane region" description="Helical" evidence="1">
    <location>
        <begin position="6"/>
        <end position="39"/>
    </location>
</feature>
<keyword evidence="1" id="KW-0472">Membrane</keyword>
<evidence type="ECO:0000256" key="1">
    <source>
        <dbReference type="SAM" id="Phobius"/>
    </source>
</evidence>
<name>A0A2D1TVA3_9ACTN</name>
<dbReference type="AlphaFoldDB" id="A0A2D1TVA3"/>
<dbReference type="EMBL" id="CP024160">
    <property type="protein sequence ID" value="ATP53291.1"/>
    <property type="molecule type" value="Genomic_DNA"/>
</dbReference>
<keyword evidence="1" id="KW-1133">Transmembrane helix</keyword>
<reference evidence="2 3" key="1">
    <citation type="submission" date="2017-10" db="EMBL/GenBank/DDBJ databases">
        <title>Complete genome sequence of Collinsella aerofaciens isolated from the gut of a healthy adult Indian.</title>
        <authorList>
            <person name="Bag S."/>
            <person name="Ghosh T.S."/>
            <person name="Das B."/>
        </authorList>
    </citation>
    <scope>NUCLEOTIDE SEQUENCE [LARGE SCALE GENOMIC DNA]</scope>
    <source>
        <strain evidence="3">indica</strain>
    </source>
</reference>